<dbReference type="Pfam" id="PF00512">
    <property type="entry name" value="HisKA"/>
    <property type="match status" value="1"/>
</dbReference>
<dbReference type="InterPro" id="IPR036097">
    <property type="entry name" value="HisK_dim/P_sf"/>
</dbReference>
<dbReference type="SMART" id="SM00387">
    <property type="entry name" value="HATPase_c"/>
    <property type="match status" value="1"/>
</dbReference>
<dbReference type="InterPro" id="IPR011006">
    <property type="entry name" value="CheY-like_superfamily"/>
</dbReference>
<dbReference type="Proteomes" id="UP001157167">
    <property type="component" value="Unassembled WGS sequence"/>
</dbReference>
<dbReference type="InterPro" id="IPR035965">
    <property type="entry name" value="PAS-like_dom_sf"/>
</dbReference>
<dbReference type="InterPro" id="IPR001789">
    <property type="entry name" value="Sig_transdc_resp-reg_receiver"/>
</dbReference>
<dbReference type="SMART" id="SM00091">
    <property type="entry name" value="PAS"/>
    <property type="match status" value="1"/>
</dbReference>
<keyword evidence="4" id="KW-0808">Transferase</keyword>
<name>A0ABQ6FAA3_9RHOO</name>
<dbReference type="InterPro" id="IPR000700">
    <property type="entry name" value="PAS-assoc_C"/>
</dbReference>
<dbReference type="InterPro" id="IPR029016">
    <property type="entry name" value="GAF-like_dom_sf"/>
</dbReference>
<dbReference type="SMART" id="SM00388">
    <property type="entry name" value="HisKA"/>
    <property type="match status" value="1"/>
</dbReference>
<gene>
    <name evidence="11" type="ORF">GCM10007933_19520</name>
</gene>
<sequence length="878" mass="95861">MQSSPVPADEAARLRALRAIGLLDTPADPAFDNLVELIRSVFDASIVAISLVDAERQWLKAAVGIDVRETPRCDAFCAHAICQDGPLLVCDATTDPRFAGNPLVCGAPGIRFYAGVPLRPVDGLAVGALFIADTAPRVLTAAEHDRLIRFARQAEALIRHHQAALEARREHDALERAIARKQAVLNRAAVGIIRITSRGIIEQVNPFAQQILGYTADELLGRNVRVIMPSRWAEHHDEYLASYLKGRPPSVIGIGREVQALHKSGRTIPVHLAVSEVTIPGQEEVEFIGILSDLSELYRAREREQAQHRLLHVLHRGMTDFATLMSSDQLWSFLKDALCDLTGSDYALIGEVVPVEGRPGLKIHAITDLSWNEDSRRLMERLSSGDMMLTNPDSMLGRVFAGGEVVMTNDLGAETRRTGFPHGHPPLHNYLGVPIVDQGQVIGMYAISNSRNKVDEELLAWLEPFTATCALLINLYRRINEQARFTRELEIAHAKQAQASRAKTEFLSSMSHELRTPMNSIIGFSQLLLNNRRQPLPERQAGQVEQILKSGQHLLTLINDILDLARIEAGRLVFSIEPVEIAAVIEESVASVSTLAEARGIDIRLPPASAARHRVLADYTRTKQVLINFLSNAIKYNRDGGRVELGWAPVEDGGLRVEVRDTGIGIPADRIGELFQPFNRIGAEHSVIEGAGVGLALTKQLVEQMSGQVGVSSVHGEGSCFWFELPLAAGDEAVPMVAPATAQPLADDDEALRPRVLYVEDNPANQRLMTDIFEDFARAQLSCAHEAALGIELARAEQPALVLMDINLPGMDGYAALAALKADAATRHIPVVALSANALPADVERGLAAGFADYLTKPLDFARLYAVLEHHLGNPPDA</sequence>
<dbReference type="CDD" id="cd16922">
    <property type="entry name" value="HATPase_EvgS-ArcB-TorS-like"/>
    <property type="match status" value="1"/>
</dbReference>
<dbReference type="EMBL" id="BSPX01000025">
    <property type="protein sequence ID" value="GLT22492.1"/>
    <property type="molecule type" value="Genomic_DNA"/>
</dbReference>
<dbReference type="PROSITE" id="PS50110">
    <property type="entry name" value="RESPONSE_REGULATORY"/>
    <property type="match status" value="1"/>
</dbReference>
<protein>
    <recommendedName>
        <fullName evidence="2">histidine kinase</fullName>
        <ecNumber evidence="2">2.7.13.3</ecNumber>
    </recommendedName>
</protein>
<dbReference type="Gene3D" id="3.40.50.2300">
    <property type="match status" value="1"/>
</dbReference>
<evidence type="ECO:0000259" key="9">
    <source>
        <dbReference type="PROSITE" id="PS50112"/>
    </source>
</evidence>
<dbReference type="PRINTS" id="PR00344">
    <property type="entry name" value="BCTRLSENSOR"/>
</dbReference>
<dbReference type="Pfam" id="PF01590">
    <property type="entry name" value="GAF"/>
    <property type="match status" value="1"/>
</dbReference>
<dbReference type="SUPFAM" id="SSF47384">
    <property type="entry name" value="Homodimeric domain of signal transducing histidine kinase"/>
    <property type="match status" value="1"/>
</dbReference>
<feature type="domain" description="PAC" evidence="10">
    <location>
        <begin position="254"/>
        <end position="306"/>
    </location>
</feature>
<dbReference type="Gene3D" id="1.10.287.130">
    <property type="match status" value="1"/>
</dbReference>
<feature type="domain" description="Histidine kinase" evidence="7">
    <location>
        <begin position="509"/>
        <end position="729"/>
    </location>
</feature>
<organism evidence="11 12">
    <name type="scientific">Zoogloea oryzae</name>
    <dbReference type="NCBI Taxonomy" id="310767"/>
    <lineage>
        <taxon>Bacteria</taxon>
        <taxon>Pseudomonadati</taxon>
        <taxon>Pseudomonadota</taxon>
        <taxon>Betaproteobacteria</taxon>
        <taxon>Rhodocyclales</taxon>
        <taxon>Zoogloeaceae</taxon>
        <taxon>Zoogloea</taxon>
    </lineage>
</organism>
<dbReference type="Pfam" id="PF00072">
    <property type="entry name" value="Response_reg"/>
    <property type="match status" value="1"/>
</dbReference>
<evidence type="ECO:0000256" key="1">
    <source>
        <dbReference type="ARBA" id="ARBA00000085"/>
    </source>
</evidence>
<dbReference type="SUPFAM" id="SSF55785">
    <property type="entry name" value="PYP-like sensor domain (PAS domain)"/>
    <property type="match status" value="1"/>
</dbReference>
<dbReference type="Pfam" id="PF02518">
    <property type="entry name" value="HATPase_c"/>
    <property type="match status" value="1"/>
</dbReference>
<dbReference type="Pfam" id="PF13185">
    <property type="entry name" value="GAF_2"/>
    <property type="match status" value="1"/>
</dbReference>
<dbReference type="InterPro" id="IPR003661">
    <property type="entry name" value="HisK_dim/P_dom"/>
</dbReference>
<evidence type="ECO:0000256" key="6">
    <source>
        <dbReference type="PROSITE-ProRule" id="PRU00169"/>
    </source>
</evidence>
<dbReference type="InterPro" id="IPR005467">
    <property type="entry name" value="His_kinase_dom"/>
</dbReference>
<dbReference type="Gene3D" id="3.30.450.20">
    <property type="entry name" value="PAS domain"/>
    <property type="match status" value="1"/>
</dbReference>
<evidence type="ECO:0000256" key="3">
    <source>
        <dbReference type="ARBA" id="ARBA00022553"/>
    </source>
</evidence>
<feature type="modified residue" description="4-aspartylphosphate" evidence="6">
    <location>
        <position position="805"/>
    </location>
</feature>
<dbReference type="InterPro" id="IPR004358">
    <property type="entry name" value="Sig_transdc_His_kin-like_C"/>
</dbReference>
<evidence type="ECO:0000256" key="2">
    <source>
        <dbReference type="ARBA" id="ARBA00012438"/>
    </source>
</evidence>
<keyword evidence="5" id="KW-0418">Kinase</keyword>
<dbReference type="SUPFAM" id="SSF52172">
    <property type="entry name" value="CheY-like"/>
    <property type="match status" value="1"/>
</dbReference>
<dbReference type="PROSITE" id="PS50109">
    <property type="entry name" value="HIS_KIN"/>
    <property type="match status" value="1"/>
</dbReference>
<evidence type="ECO:0000256" key="5">
    <source>
        <dbReference type="ARBA" id="ARBA00022777"/>
    </source>
</evidence>
<feature type="domain" description="Response regulatory" evidence="8">
    <location>
        <begin position="755"/>
        <end position="872"/>
    </location>
</feature>
<dbReference type="PANTHER" id="PTHR43047">
    <property type="entry name" value="TWO-COMPONENT HISTIDINE PROTEIN KINASE"/>
    <property type="match status" value="1"/>
</dbReference>
<dbReference type="InterPro" id="IPR003594">
    <property type="entry name" value="HATPase_dom"/>
</dbReference>
<dbReference type="SUPFAM" id="SSF55781">
    <property type="entry name" value="GAF domain-like"/>
    <property type="match status" value="2"/>
</dbReference>
<dbReference type="SUPFAM" id="SSF55874">
    <property type="entry name" value="ATPase domain of HSP90 chaperone/DNA topoisomerase II/histidine kinase"/>
    <property type="match status" value="1"/>
</dbReference>
<comment type="catalytic activity">
    <reaction evidence="1">
        <text>ATP + protein L-histidine = ADP + protein N-phospho-L-histidine.</text>
        <dbReference type="EC" id="2.7.13.3"/>
    </reaction>
</comment>
<evidence type="ECO:0000259" key="10">
    <source>
        <dbReference type="PROSITE" id="PS50113"/>
    </source>
</evidence>
<comment type="caution">
    <text evidence="11">The sequence shown here is derived from an EMBL/GenBank/DDBJ whole genome shotgun (WGS) entry which is preliminary data.</text>
</comment>
<dbReference type="PROSITE" id="PS50113">
    <property type="entry name" value="PAC"/>
    <property type="match status" value="1"/>
</dbReference>
<dbReference type="Gene3D" id="3.30.565.10">
    <property type="entry name" value="Histidine kinase-like ATPase, C-terminal domain"/>
    <property type="match status" value="1"/>
</dbReference>
<dbReference type="SMART" id="SM00448">
    <property type="entry name" value="REC"/>
    <property type="match status" value="1"/>
</dbReference>
<dbReference type="NCBIfam" id="TIGR00229">
    <property type="entry name" value="sensory_box"/>
    <property type="match status" value="1"/>
</dbReference>
<dbReference type="InterPro" id="IPR003018">
    <property type="entry name" value="GAF"/>
</dbReference>
<keyword evidence="12" id="KW-1185">Reference proteome</keyword>
<reference evidence="12" key="1">
    <citation type="journal article" date="2019" name="Int. J. Syst. Evol. Microbiol.">
        <title>The Global Catalogue of Microorganisms (GCM) 10K type strain sequencing project: providing services to taxonomists for standard genome sequencing and annotation.</title>
        <authorList>
            <consortium name="The Broad Institute Genomics Platform"/>
            <consortium name="The Broad Institute Genome Sequencing Center for Infectious Disease"/>
            <person name="Wu L."/>
            <person name="Ma J."/>
        </authorList>
    </citation>
    <scope>NUCLEOTIDE SEQUENCE [LARGE SCALE GENOMIC DNA]</scope>
    <source>
        <strain evidence="12">NBRC 102407</strain>
    </source>
</reference>
<dbReference type="EC" id="2.7.13.3" evidence="2"/>
<dbReference type="CDD" id="cd00130">
    <property type="entry name" value="PAS"/>
    <property type="match status" value="1"/>
</dbReference>
<proteinExistence type="predicted"/>
<dbReference type="PROSITE" id="PS50112">
    <property type="entry name" value="PAS"/>
    <property type="match status" value="1"/>
</dbReference>
<evidence type="ECO:0000313" key="12">
    <source>
        <dbReference type="Proteomes" id="UP001157167"/>
    </source>
</evidence>
<dbReference type="PANTHER" id="PTHR43047:SF64">
    <property type="entry name" value="HISTIDINE KINASE CONTAINING CHEY-HOMOLOGOUS RECEIVER DOMAIN AND PAS DOMAIN-RELATED"/>
    <property type="match status" value="1"/>
</dbReference>
<evidence type="ECO:0000313" key="11">
    <source>
        <dbReference type="EMBL" id="GLT22492.1"/>
    </source>
</evidence>
<dbReference type="Gene3D" id="3.30.450.40">
    <property type="match status" value="2"/>
</dbReference>
<keyword evidence="3 6" id="KW-0597">Phosphoprotein</keyword>
<dbReference type="InterPro" id="IPR036890">
    <property type="entry name" value="HATPase_C_sf"/>
</dbReference>
<evidence type="ECO:0000259" key="8">
    <source>
        <dbReference type="PROSITE" id="PS50110"/>
    </source>
</evidence>
<evidence type="ECO:0000256" key="4">
    <source>
        <dbReference type="ARBA" id="ARBA00022679"/>
    </source>
</evidence>
<dbReference type="Pfam" id="PF13426">
    <property type="entry name" value="PAS_9"/>
    <property type="match status" value="1"/>
</dbReference>
<dbReference type="RefSeq" id="WP_284187796.1">
    <property type="nucleotide sequence ID" value="NZ_BSPX01000025.1"/>
</dbReference>
<accession>A0ABQ6FAA3</accession>
<feature type="domain" description="PAS" evidence="9">
    <location>
        <begin position="177"/>
        <end position="247"/>
    </location>
</feature>
<dbReference type="SMART" id="SM00065">
    <property type="entry name" value="GAF"/>
    <property type="match status" value="2"/>
</dbReference>
<evidence type="ECO:0000259" key="7">
    <source>
        <dbReference type="PROSITE" id="PS50109"/>
    </source>
</evidence>
<dbReference type="CDD" id="cd00082">
    <property type="entry name" value="HisKA"/>
    <property type="match status" value="1"/>
</dbReference>
<dbReference type="InterPro" id="IPR000014">
    <property type="entry name" value="PAS"/>
</dbReference>